<dbReference type="SUPFAM" id="SSF53623">
    <property type="entry name" value="MurD-like peptide ligases, catalytic domain"/>
    <property type="match status" value="1"/>
</dbReference>
<evidence type="ECO:0000259" key="11">
    <source>
        <dbReference type="Pfam" id="PF08245"/>
    </source>
</evidence>
<keyword evidence="7" id="KW-0131">Cell cycle</keyword>
<dbReference type="Pfam" id="PF02875">
    <property type="entry name" value="Mur_ligase_C"/>
    <property type="match status" value="1"/>
</dbReference>
<feature type="domain" description="Mur ligase N-terminal catalytic" evidence="9">
    <location>
        <begin position="2"/>
        <end position="80"/>
    </location>
</feature>
<evidence type="ECO:0000313" key="13">
    <source>
        <dbReference type="Proteomes" id="UP001275932"/>
    </source>
</evidence>
<dbReference type="PANTHER" id="PTHR43445">
    <property type="entry name" value="UDP-N-ACETYLMURAMATE--L-ALANINE LIGASE-RELATED"/>
    <property type="match status" value="1"/>
</dbReference>
<dbReference type="PANTHER" id="PTHR43445:SF5">
    <property type="entry name" value="UDP-N-ACETYLMURAMATE--L-ALANYL-GAMMA-D-GLUTAMYL-MESO-2,6-DIAMINOHEPTANDIOATE LIGASE"/>
    <property type="match status" value="1"/>
</dbReference>
<protein>
    <submittedName>
        <fullName evidence="12">Mur ligase family protein</fullName>
    </submittedName>
</protein>
<keyword evidence="8" id="KW-0961">Cell wall biogenesis/degradation</keyword>
<dbReference type="Gene3D" id="3.40.1190.10">
    <property type="entry name" value="Mur-like, catalytic domain"/>
    <property type="match status" value="1"/>
</dbReference>
<dbReference type="InterPro" id="IPR004101">
    <property type="entry name" value="Mur_ligase_C"/>
</dbReference>
<proteinExistence type="predicted"/>
<evidence type="ECO:0000256" key="2">
    <source>
        <dbReference type="ARBA" id="ARBA00022618"/>
    </source>
</evidence>
<gene>
    <name evidence="12" type="ORF">MOX91_00420</name>
</gene>
<evidence type="ECO:0000256" key="5">
    <source>
        <dbReference type="ARBA" id="ARBA00022960"/>
    </source>
</evidence>
<dbReference type="Gene3D" id="3.90.190.20">
    <property type="entry name" value="Mur ligase, C-terminal domain"/>
    <property type="match status" value="1"/>
</dbReference>
<feature type="domain" description="Mur ligase central" evidence="11">
    <location>
        <begin position="110"/>
        <end position="294"/>
    </location>
</feature>
<evidence type="ECO:0000259" key="9">
    <source>
        <dbReference type="Pfam" id="PF01225"/>
    </source>
</evidence>
<dbReference type="Pfam" id="PF08245">
    <property type="entry name" value="Mur_ligase_M"/>
    <property type="match status" value="1"/>
</dbReference>
<comment type="caution">
    <text evidence="12">The sequence shown here is derived from an EMBL/GenBank/DDBJ whole genome shotgun (WGS) entry which is preliminary data.</text>
</comment>
<keyword evidence="6" id="KW-0573">Peptidoglycan synthesis</keyword>
<keyword evidence="2" id="KW-0132">Cell division</keyword>
<dbReference type="InterPro" id="IPR036615">
    <property type="entry name" value="Mur_ligase_C_dom_sf"/>
</dbReference>
<keyword evidence="13" id="KW-1185">Reference proteome</keyword>
<keyword evidence="5" id="KW-0133">Cell shape</keyword>
<reference evidence="12 13" key="1">
    <citation type="submission" date="2022-03" db="EMBL/GenBank/DDBJ databases">
        <title>Novel taxa within the pig intestine.</title>
        <authorList>
            <person name="Wylensek D."/>
            <person name="Bishof K."/>
            <person name="Afrizal A."/>
            <person name="Clavel T."/>
        </authorList>
    </citation>
    <scope>NUCLEOTIDE SEQUENCE [LARGE SCALE GENOMIC DNA]</scope>
    <source>
        <strain evidence="12 13">CLA-KB-P66</strain>
    </source>
</reference>
<dbReference type="InterPro" id="IPR050061">
    <property type="entry name" value="MurCDEF_pg_biosynth"/>
</dbReference>
<name>A0ABU4WDL8_9BACT</name>
<evidence type="ECO:0000256" key="7">
    <source>
        <dbReference type="ARBA" id="ARBA00023306"/>
    </source>
</evidence>
<dbReference type="InterPro" id="IPR000713">
    <property type="entry name" value="Mur_ligase_N"/>
</dbReference>
<dbReference type="GO" id="GO:0016874">
    <property type="term" value="F:ligase activity"/>
    <property type="evidence" value="ECO:0007669"/>
    <property type="project" value="UniProtKB-KW"/>
</dbReference>
<dbReference type="Pfam" id="PF01225">
    <property type="entry name" value="Mur_ligase"/>
    <property type="match status" value="1"/>
</dbReference>
<evidence type="ECO:0000256" key="1">
    <source>
        <dbReference type="ARBA" id="ARBA00022598"/>
    </source>
</evidence>
<dbReference type="EMBL" id="JALBUT010000001">
    <property type="protein sequence ID" value="MDX8414649.1"/>
    <property type="molecule type" value="Genomic_DNA"/>
</dbReference>
<accession>A0ABU4WDL8</accession>
<keyword evidence="3" id="KW-0547">Nucleotide-binding</keyword>
<dbReference type="InterPro" id="IPR013221">
    <property type="entry name" value="Mur_ligase_cen"/>
</dbReference>
<evidence type="ECO:0000259" key="10">
    <source>
        <dbReference type="Pfam" id="PF02875"/>
    </source>
</evidence>
<keyword evidence="4" id="KW-0067">ATP-binding</keyword>
<evidence type="ECO:0000256" key="8">
    <source>
        <dbReference type="ARBA" id="ARBA00023316"/>
    </source>
</evidence>
<dbReference type="Gene3D" id="3.40.50.720">
    <property type="entry name" value="NAD(P)-binding Rossmann-like Domain"/>
    <property type="match status" value="1"/>
</dbReference>
<sequence length="474" mass="52471">MKIYFMGICGTAMGNIAVMLKSAGHEICGSDTGVYEPMKSVLENAGIEICEGWNVERLKKIKPDLVVVGNVISRMNVEIEWLLKTRAFEFTSLAELIGSRVIGSRASLVVSGTHGKTTTTTISAYLLSRQNPKTGWMIGGVPKDLPSGSNLGSEDAPFAIEGDEYDTAFFDKRSKFIHYRPRVLLINNIEFDHADIYRDLTDVKRTFTHVRRIVSGDGLIVENGDDANIASLEKTPWVRRVKVGFGDGCDLKISDFKEERFGSSFKLSFGGKSKIIEWSLQGEFNARNAAMAIMGVAAISGFENPLDLDLEALKSFGGVKRRQEVILDTQNVVAVEDFGHHPTAIAGTIKSLRERFAGFEIYAAFEPRSNTAKMNIFEDEFARSLSGADKVYIAHIHNVEKMDEKKRMETSRLAQKGGEKFTAFASNEKLLETLSCDVDCAVKSGKKVLCAFFSNGSFDGVHKKFASLFSEERR</sequence>
<dbReference type="SUPFAM" id="SSF51984">
    <property type="entry name" value="MurCD N-terminal domain"/>
    <property type="match status" value="1"/>
</dbReference>
<keyword evidence="1 12" id="KW-0436">Ligase</keyword>
<evidence type="ECO:0000256" key="6">
    <source>
        <dbReference type="ARBA" id="ARBA00022984"/>
    </source>
</evidence>
<dbReference type="Proteomes" id="UP001275932">
    <property type="component" value="Unassembled WGS sequence"/>
</dbReference>
<evidence type="ECO:0000256" key="3">
    <source>
        <dbReference type="ARBA" id="ARBA00022741"/>
    </source>
</evidence>
<dbReference type="RefSeq" id="WP_370396099.1">
    <property type="nucleotide sequence ID" value="NZ_JALBUT010000001.1"/>
</dbReference>
<feature type="domain" description="Mur ligase C-terminal" evidence="10">
    <location>
        <begin position="321"/>
        <end position="434"/>
    </location>
</feature>
<dbReference type="InterPro" id="IPR036565">
    <property type="entry name" value="Mur-like_cat_sf"/>
</dbReference>
<evidence type="ECO:0000256" key="4">
    <source>
        <dbReference type="ARBA" id="ARBA00022840"/>
    </source>
</evidence>
<organism evidence="12 13">
    <name type="scientific">Intestinicryptomonas porci</name>
    <dbReference type="NCBI Taxonomy" id="2926320"/>
    <lineage>
        <taxon>Bacteria</taxon>
        <taxon>Pseudomonadati</taxon>
        <taxon>Verrucomicrobiota</taxon>
        <taxon>Opitutia</taxon>
        <taxon>Opitutales</taxon>
        <taxon>Intestinicryptomonaceae</taxon>
        <taxon>Intestinicryptomonas</taxon>
    </lineage>
</organism>
<dbReference type="SUPFAM" id="SSF53244">
    <property type="entry name" value="MurD-like peptide ligases, peptide-binding domain"/>
    <property type="match status" value="1"/>
</dbReference>
<evidence type="ECO:0000313" key="12">
    <source>
        <dbReference type="EMBL" id="MDX8414649.1"/>
    </source>
</evidence>